<dbReference type="Pfam" id="PF00501">
    <property type="entry name" value="AMP-binding"/>
    <property type="match status" value="1"/>
</dbReference>
<dbReference type="OrthoDB" id="1898221at2759"/>
<dbReference type="AlphaFoldDB" id="A0A9P7E886"/>
<gene>
    <name evidence="2" type="ORF">BJ212DRAFT_1362518</name>
</gene>
<dbReference type="EMBL" id="JABBWG010000021">
    <property type="protein sequence ID" value="KAG1814272.1"/>
    <property type="molecule type" value="Genomic_DNA"/>
</dbReference>
<sequence length="197" mass="21681">MPNLFAKPAASTTLAATAVLSFSFGLTPVQPLFAAPTSASTRIFISPSLLQLTLAIYLLEGENKGYTSYDRLISSTRKNVVLPKLYVSFCHCCHGNTTIATLSTIVNGMEMAGTQAPPAWDTPDGLQVIFTVLPLYHSLSLHTTSFFSFLNPSMIVMPPVLDIDIFFDSVPKYHITTFFLVPSLLHQLVHHLRFKNC</sequence>
<dbReference type="Gene3D" id="3.40.50.980">
    <property type="match status" value="1"/>
</dbReference>
<reference evidence="2" key="1">
    <citation type="journal article" date="2020" name="New Phytol.">
        <title>Comparative genomics reveals dynamic genome evolution in host specialist ectomycorrhizal fungi.</title>
        <authorList>
            <person name="Lofgren L.A."/>
            <person name="Nguyen N.H."/>
            <person name="Vilgalys R."/>
            <person name="Ruytinx J."/>
            <person name="Liao H.L."/>
            <person name="Branco S."/>
            <person name="Kuo A."/>
            <person name="LaButti K."/>
            <person name="Lipzen A."/>
            <person name="Andreopoulos W."/>
            <person name="Pangilinan J."/>
            <person name="Riley R."/>
            <person name="Hundley H."/>
            <person name="Na H."/>
            <person name="Barry K."/>
            <person name="Grigoriev I.V."/>
            <person name="Stajich J.E."/>
            <person name="Kennedy P.G."/>
        </authorList>
    </citation>
    <scope>NUCLEOTIDE SEQUENCE</scope>
    <source>
        <strain evidence="2">MN1</strain>
    </source>
</reference>
<feature type="domain" description="AMP-dependent synthetase/ligase" evidence="1">
    <location>
        <begin position="123"/>
        <end position="195"/>
    </location>
</feature>
<evidence type="ECO:0000259" key="1">
    <source>
        <dbReference type="Pfam" id="PF00501"/>
    </source>
</evidence>
<dbReference type="SUPFAM" id="SSF56801">
    <property type="entry name" value="Acetyl-CoA synthetase-like"/>
    <property type="match status" value="1"/>
</dbReference>
<dbReference type="GeneID" id="64629971"/>
<comment type="caution">
    <text evidence="2">The sequence shown here is derived from an EMBL/GenBank/DDBJ whole genome shotgun (WGS) entry which is preliminary data.</text>
</comment>
<proteinExistence type="predicted"/>
<dbReference type="Proteomes" id="UP000807769">
    <property type="component" value="Unassembled WGS sequence"/>
</dbReference>
<keyword evidence="3" id="KW-1185">Reference proteome</keyword>
<evidence type="ECO:0000313" key="3">
    <source>
        <dbReference type="Proteomes" id="UP000807769"/>
    </source>
</evidence>
<evidence type="ECO:0000313" key="2">
    <source>
        <dbReference type="EMBL" id="KAG1814272.1"/>
    </source>
</evidence>
<name>A0A9P7E886_9AGAM</name>
<dbReference type="InterPro" id="IPR000873">
    <property type="entry name" value="AMP-dep_synth/lig_dom"/>
</dbReference>
<protein>
    <recommendedName>
        <fullName evidence="1">AMP-dependent synthetase/ligase domain-containing protein</fullName>
    </recommendedName>
</protein>
<dbReference type="RefSeq" id="XP_041191733.1">
    <property type="nucleotide sequence ID" value="XM_041335954.1"/>
</dbReference>
<organism evidence="2 3">
    <name type="scientific">Suillus subaureus</name>
    <dbReference type="NCBI Taxonomy" id="48587"/>
    <lineage>
        <taxon>Eukaryota</taxon>
        <taxon>Fungi</taxon>
        <taxon>Dikarya</taxon>
        <taxon>Basidiomycota</taxon>
        <taxon>Agaricomycotina</taxon>
        <taxon>Agaricomycetes</taxon>
        <taxon>Agaricomycetidae</taxon>
        <taxon>Boletales</taxon>
        <taxon>Suillineae</taxon>
        <taxon>Suillaceae</taxon>
        <taxon>Suillus</taxon>
    </lineage>
</organism>
<accession>A0A9P7E886</accession>